<name>A0ACC2R5B5_9NEOP</name>
<evidence type="ECO:0000313" key="1">
    <source>
        <dbReference type="EMBL" id="KAJ8732077.1"/>
    </source>
</evidence>
<accession>A0ACC2R5B5</accession>
<evidence type="ECO:0000313" key="2">
    <source>
        <dbReference type="Proteomes" id="UP001231649"/>
    </source>
</evidence>
<protein>
    <submittedName>
        <fullName evidence="1">Uncharacterized protein</fullName>
    </submittedName>
</protein>
<sequence>MKLLVFCAFVAAADVAVSALATSKVARETQDVKLVRYESNNDGLGNYNFAYDLSDQSSRSEEGELKNAGTKNEFVAVRGSFSWMDPDGVLRNVNYIADENGYQPSIDSGPAGAVPPEIAALLGF</sequence>
<dbReference type="Proteomes" id="UP001231649">
    <property type="component" value="Chromosome 6"/>
</dbReference>
<proteinExistence type="predicted"/>
<keyword evidence="2" id="KW-1185">Reference proteome</keyword>
<dbReference type="EMBL" id="CM056782">
    <property type="protein sequence ID" value="KAJ8732077.1"/>
    <property type="molecule type" value="Genomic_DNA"/>
</dbReference>
<organism evidence="1 2">
    <name type="scientific">Mythimna loreyi</name>
    <dbReference type="NCBI Taxonomy" id="667449"/>
    <lineage>
        <taxon>Eukaryota</taxon>
        <taxon>Metazoa</taxon>
        <taxon>Ecdysozoa</taxon>
        <taxon>Arthropoda</taxon>
        <taxon>Hexapoda</taxon>
        <taxon>Insecta</taxon>
        <taxon>Pterygota</taxon>
        <taxon>Neoptera</taxon>
        <taxon>Endopterygota</taxon>
        <taxon>Lepidoptera</taxon>
        <taxon>Glossata</taxon>
        <taxon>Ditrysia</taxon>
        <taxon>Noctuoidea</taxon>
        <taxon>Noctuidae</taxon>
        <taxon>Noctuinae</taxon>
        <taxon>Hadenini</taxon>
        <taxon>Mythimna</taxon>
    </lineage>
</organism>
<gene>
    <name evidence="1" type="ORF">PYW08_014807</name>
</gene>
<comment type="caution">
    <text evidence="1">The sequence shown here is derived from an EMBL/GenBank/DDBJ whole genome shotgun (WGS) entry which is preliminary data.</text>
</comment>
<reference evidence="1" key="1">
    <citation type="submission" date="2023-03" db="EMBL/GenBank/DDBJ databases">
        <title>Chromosome-level genomes of two armyworms, Mythimna separata and Mythimna loreyi, provide insights into the biosynthesis and reception of sex pheromones.</title>
        <authorList>
            <person name="Zhao H."/>
        </authorList>
    </citation>
    <scope>NUCLEOTIDE SEQUENCE</scope>
    <source>
        <strain evidence="1">BeijingLab</strain>
    </source>
</reference>